<dbReference type="Gene3D" id="3.40.630.10">
    <property type="entry name" value="Zn peptidases"/>
    <property type="match status" value="1"/>
</dbReference>
<dbReference type="GO" id="GO:0005576">
    <property type="term" value="C:extracellular region"/>
    <property type="evidence" value="ECO:0007669"/>
    <property type="project" value="UniProtKB-SubCell"/>
</dbReference>
<evidence type="ECO:0000256" key="8">
    <source>
        <dbReference type="ARBA" id="ARBA00022723"/>
    </source>
</evidence>
<dbReference type="PANTHER" id="PTHR12283">
    <property type="entry name" value="GLUTAMINYL-PEPTIDE CYCLOTRANSFERASE"/>
    <property type="match status" value="1"/>
</dbReference>
<name>A0A8X7XKJ3_POLSE</name>
<evidence type="ECO:0000256" key="9">
    <source>
        <dbReference type="ARBA" id="ARBA00022833"/>
    </source>
</evidence>
<evidence type="ECO:0000256" key="13">
    <source>
        <dbReference type="ARBA" id="ARBA00042699"/>
    </source>
</evidence>
<keyword evidence="10" id="KW-1015">Disulfide bond</keyword>
<evidence type="ECO:0000256" key="10">
    <source>
        <dbReference type="ARBA" id="ARBA00023157"/>
    </source>
</evidence>
<feature type="transmembrane region" description="Helical" evidence="14">
    <location>
        <begin position="26"/>
        <end position="47"/>
    </location>
</feature>
<comment type="subcellular location">
    <subcellularLocation>
        <location evidence="2">Secreted</location>
    </subcellularLocation>
</comment>
<keyword evidence="14" id="KW-0472">Membrane</keyword>
<feature type="non-terminal residue" evidence="16">
    <location>
        <position position="386"/>
    </location>
</feature>
<keyword evidence="7" id="KW-0808">Transferase</keyword>
<proteinExistence type="inferred from homology"/>
<dbReference type="GO" id="GO:0016603">
    <property type="term" value="F:glutaminyl-peptide cyclotransferase activity"/>
    <property type="evidence" value="ECO:0007669"/>
    <property type="project" value="UniProtKB-EC"/>
</dbReference>
<evidence type="ECO:0000256" key="5">
    <source>
        <dbReference type="ARBA" id="ARBA00016861"/>
    </source>
</evidence>
<evidence type="ECO:0000256" key="6">
    <source>
        <dbReference type="ARBA" id="ARBA00022525"/>
    </source>
</evidence>
<keyword evidence="8" id="KW-0479">Metal-binding</keyword>
<evidence type="ECO:0000256" key="14">
    <source>
        <dbReference type="SAM" id="Phobius"/>
    </source>
</evidence>
<evidence type="ECO:0000259" key="15">
    <source>
        <dbReference type="Pfam" id="PF04389"/>
    </source>
</evidence>
<keyword evidence="11" id="KW-0012">Acyltransferase</keyword>
<dbReference type="PANTHER" id="PTHR12283:SF3">
    <property type="entry name" value="GLUTAMINYL-PEPTIDE CYCLOTRANSFERASE-LIKE PROTEIN"/>
    <property type="match status" value="1"/>
</dbReference>
<protein>
    <recommendedName>
        <fullName evidence="5">Glutaminyl-peptide cyclotransferase</fullName>
        <ecNumber evidence="4">2.3.2.5</ecNumber>
    </recommendedName>
    <alternativeName>
        <fullName evidence="12">Glutaminyl cyclase</fullName>
    </alternativeName>
    <alternativeName>
        <fullName evidence="13">Glutaminyl-tRNA cyclotransferase</fullName>
    </alternativeName>
</protein>
<accession>A0A8X7XKJ3</accession>
<keyword evidence="14" id="KW-1133">Transmembrane helix</keyword>
<dbReference type="InterPro" id="IPR037457">
    <property type="entry name" value="M28_QC"/>
</dbReference>
<feature type="domain" description="Peptidase M28" evidence="15">
    <location>
        <begin position="149"/>
        <end position="379"/>
    </location>
</feature>
<dbReference type="EC" id="2.3.2.5" evidence="4"/>
<dbReference type="Pfam" id="PF04389">
    <property type="entry name" value="Peptidase_M28"/>
    <property type="match status" value="1"/>
</dbReference>
<evidence type="ECO:0000313" key="17">
    <source>
        <dbReference type="Proteomes" id="UP000886611"/>
    </source>
</evidence>
<dbReference type="SUPFAM" id="SSF53187">
    <property type="entry name" value="Zn-dependent exopeptidases"/>
    <property type="match status" value="1"/>
</dbReference>
<organism evidence="16 17">
    <name type="scientific">Polypterus senegalus</name>
    <name type="common">Senegal bichir</name>
    <dbReference type="NCBI Taxonomy" id="55291"/>
    <lineage>
        <taxon>Eukaryota</taxon>
        <taxon>Metazoa</taxon>
        <taxon>Chordata</taxon>
        <taxon>Craniata</taxon>
        <taxon>Vertebrata</taxon>
        <taxon>Euteleostomi</taxon>
        <taxon>Actinopterygii</taxon>
        <taxon>Polypteriformes</taxon>
        <taxon>Polypteridae</taxon>
        <taxon>Polypterus</taxon>
    </lineage>
</organism>
<feature type="non-terminal residue" evidence="16">
    <location>
        <position position="1"/>
    </location>
</feature>
<evidence type="ECO:0000256" key="3">
    <source>
        <dbReference type="ARBA" id="ARBA00006014"/>
    </source>
</evidence>
<dbReference type="AlphaFoldDB" id="A0A8X7XKJ3"/>
<reference evidence="16 17" key="1">
    <citation type="journal article" date="2021" name="Cell">
        <title>Tracing the genetic footprints of vertebrate landing in non-teleost ray-finned fishes.</title>
        <authorList>
            <person name="Bi X."/>
            <person name="Wang K."/>
            <person name="Yang L."/>
            <person name="Pan H."/>
            <person name="Jiang H."/>
            <person name="Wei Q."/>
            <person name="Fang M."/>
            <person name="Yu H."/>
            <person name="Zhu C."/>
            <person name="Cai Y."/>
            <person name="He Y."/>
            <person name="Gan X."/>
            <person name="Zeng H."/>
            <person name="Yu D."/>
            <person name="Zhu Y."/>
            <person name="Jiang H."/>
            <person name="Qiu Q."/>
            <person name="Yang H."/>
            <person name="Zhang Y.E."/>
            <person name="Wang W."/>
            <person name="Zhu M."/>
            <person name="He S."/>
            <person name="Zhang G."/>
        </authorList>
    </citation>
    <scope>NUCLEOTIDE SEQUENCE [LARGE SCALE GENOMIC DNA]</scope>
    <source>
        <strain evidence="16">Bchr_013</strain>
    </source>
</reference>
<evidence type="ECO:0000313" key="16">
    <source>
        <dbReference type="EMBL" id="KAG2469044.1"/>
    </source>
</evidence>
<comment type="catalytic activity">
    <reaction evidence="1">
        <text>N-terminal L-glutaminyl-[peptide] = N-terminal 5-oxo-L-prolyl-[peptide] + NH4(+)</text>
        <dbReference type="Rhea" id="RHEA:23652"/>
        <dbReference type="Rhea" id="RHEA-COMP:11736"/>
        <dbReference type="Rhea" id="RHEA-COMP:11846"/>
        <dbReference type="ChEBI" id="CHEBI:28938"/>
        <dbReference type="ChEBI" id="CHEBI:64722"/>
        <dbReference type="ChEBI" id="CHEBI:87215"/>
        <dbReference type="EC" id="2.3.2.5"/>
    </reaction>
</comment>
<evidence type="ECO:0000256" key="12">
    <source>
        <dbReference type="ARBA" id="ARBA00033159"/>
    </source>
</evidence>
<evidence type="ECO:0000256" key="11">
    <source>
        <dbReference type="ARBA" id="ARBA00023315"/>
    </source>
</evidence>
<dbReference type="CDD" id="cd03880">
    <property type="entry name" value="M28_QC_like"/>
    <property type="match status" value="1"/>
</dbReference>
<dbReference type="EMBL" id="JAATIS010000220">
    <property type="protein sequence ID" value="KAG2469044.1"/>
    <property type="molecule type" value="Genomic_DNA"/>
</dbReference>
<evidence type="ECO:0000256" key="7">
    <source>
        <dbReference type="ARBA" id="ARBA00022679"/>
    </source>
</evidence>
<dbReference type="OrthoDB" id="3907302at2759"/>
<dbReference type="GO" id="GO:0008270">
    <property type="term" value="F:zinc ion binding"/>
    <property type="evidence" value="ECO:0007669"/>
    <property type="project" value="TreeGrafter"/>
</dbReference>
<dbReference type="Proteomes" id="UP000886611">
    <property type="component" value="Unassembled WGS sequence"/>
</dbReference>
<gene>
    <name evidence="16" type="primary">Qpct_2</name>
    <name evidence="16" type="ORF">GTO96_0003967</name>
</gene>
<dbReference type="InterPro" id="IPR007484">
    <property type="entry name" value="Peptidase_M28"/>
</dbReference>
<keyword evidence="14" id="KW-0812">Transmembrane</keyword>
<comment type="similarity">
    <text evidence="3">Belongs to the glutaminyl-peptide cyclotransferase family.</text>
</comment>
<keyword evidence="6" id="KW-0964">Secreted</keyword>
<comment type="caution">
    <text evidence="16">The sequence shown here is derived from an EMBL/GenBank/DDBJ whole genome shotgun (WGS) entry which is preliminary data.</text>
</comment>
<dbReference type="FunFam" id="3.40.630.10:FF:000029">
    <property type="entry name" value="Glutaminyl-peptide cyclotransferase"/>
    <property type="match status" value="1"/>
</dbReference>
<sequence>MSRTSKRSKPPPGSNGQSYGRSRLPIFIFIGICVVALLAVWMLNFYLTYVPTSSNVRLEPGAWENEKFSHKFRKLSSTQVRRLASLVDRRRLWETFLQPMLIERYPGSPGSQVARQHIANCLRSLSAGWTVDFDTFSAPTPRGQVSFSNVMAVLDPDVPRRLLLACHYDSKYFPTDEKGRVFIGASDSAVPCAMLLELVTALDAELRTFKQQKLPLTLQLVFFDGEEAFNDWTPTDSLYGSRHLAGRMAKTKHPSGAVDTTLLDSIDLFVLLDLIGSPDPLFVNHFDNTGRWFDRLVALEKRLHRLGLLSSHPSEQTYFRKDFYLGPVEDDHVPFLKKGVPVLHLISTPFPPVWHTMDDTEERLHAPTVDSLTRIMAVFIAEYLGL</sequence>
<keyword evidence="17" id="KW-1185">Reference proteome</keyword>
<evidence type="ECO:0000256" key="4">
    <source>
        <dbReference type="ARBA" id="ARBA00012012"/>
    </source>
</evidence>
<keyword evidence="9" id="KW-0862">Zinc</keyword>
<evidence type="ECO:0000256" key="2">
    <source>
        <dbReference type="ARBA" id="ARBA00004613"/>
    </source>
</evidence>
<dbReference type="InterPro" id="IPR040234">
    <property type="entry name" value="QC/QCL"/>
</dbReference>
<evidence type="ECO:0000256" key="1">
    <source>
        <dbReference type="ARBA" id="ARBA00000001"/>
    </source>
</evidence>